<comment type="subcellular location">
    <subcellularLocation>
        <location evidence="1">Nucleus speckle</location>
    </subcellularLocation>
</comment>
<feature type="domain" description="Neurogenic mastermind-like N-terminal" evidence="9">
    <location>
        <begin position="14"/>
        <end position="73"/>
    </location>
</feature>
<proteinExistence type="inferred from homology"/>
<sequence length="1060" mass="115010">MVLPPFPMAEFAVPRHTAVMERLRRRIELCRRHHSACESRYQAVSPERLELERQQTFALHQRCLQAKAKRAGKHRQPPLPPPAAPPPAAPAQPPPPPPPPPAPAPGSASTSASSDRPGVNGLDTDTAGGDQQHGRSSALIAQLHETVKRKLDSSVSPQNDDQQNGYGDMFSVPKKLRHDDNLGGLTSSSNGIPPVSPLHQLDSKPSSGDTLQLNGKHSMGLEGINKKCLPDSSLQLNGSNDADDSFALVINKDLKQEPPDDLPCMITGPGSSISQNNLMSDLNLNEQEWKELIDELNRSVPDEDMKDLFTEDFEEKKDVDSSNSAAQTPLPQDIIIKTEFSSADFEQEQMGSPQVRSSSAGTTFIATSSVPVSAASPAVSNSQTMFQTSSQPVSENPNQSMMQPSSQSPNVQRPLPTSLLSGQNTGGAKEMSSAKQLQQIAAKQKRDQLLQNQQQVHQPNQISSWQQSGSSHSPLAVPYTMENPTSPSVYQQDFSNQKLIMPSIPNKSSPRAGNSYHGGTMLSHQPNSLNQNPVSSQSSVLDYGNTKPLSHYKECGQGVTIPGQNKSPMIAYMQQRQQPTLPHMNDEQNGMFAMKKSGNIAYRPLVPHSQDQNPSAGVPRAAVSVPGPGVNAQPSNVSMAGNHGSPAYLNSQQQAAVMKQHQILLDQQKQREQQQKHLLMEQQKQFLMGQRQLLEQEKQRHHQEQQLQRHLTRPPPQYQDQAQNPYQQQVGQFTGSSPAIAGVNNLGQSNSSSPRMFSQTQNMIQIGTGHSSVSASSNQQDRGVTQYAGLQNIQRGSLYNMASGMTQMVPQHTNPSASGQPQMQRQPSLAPGTPLAAGYGQSTLGNSSISQQHSKGGLNPTLPKPQIARMPTAIGGQNPSWQHQGMSNMNSQAQGNSGLGTFTASSTFHMQPTHLKLTGQQFAQGMPQVSLNASRPMASMNSTVSGQMLSSIGAQQRKNPPSQQQVSSQQVLPGLSQAVPDLTSFSQNQNQQMPSRANLHCSQGYPVRTASQELPFAYNSPHGGNGLQNLTGETDLIDTLLKNRTSEEWMNDLDELLGNH</sequence>
<name>A0ABM5FLA6_9SAUR</name>
<evidence type="ECO:0000256" key="2">
    <source>
        <dbReference type="ARBA" id="ARBA00008081"/>
    </source>
</evidence>
<dbReference type="SMART" id="SM01275">
    <property type="entry name" value="MamL-1"/>
    <property type="match status" value="1"/>
</dbReference>
<dbReference type="InterPro" id="IPR048455">
    <property type="entry name" value="MAML1_3_TAD2"/>
</dbReference>
<feature type="region of interest" description="Disordered" evidence="8">
    <location>
        <begin position="808"/>
        <end position="900"/>
    </location>
</feature>
<feature type="compositionally biased region" description="Polar residues" evidence="8">
    <location>
        <begin position="203"/>
        <end position="215"/>
    </location>
</feature>
<dbReference type="InterPro" id="IPR046369">
    <property type="entry name" value="MAML1-3"/>
</dbReference>
<keyword evidence="5" id="KW-0010">Activator</keyword>
<feature type="compositionally biased region" description="Pro residues" evidence="8">
    <location>
        <begin position="77"/>
        <end position="104"/>
    </location>
</feature>
<keyword evidence="3" id="KW-0914">Notch signaling pathway</keyword>
<dbReference type="Gene3D" id="6.10.250.970">
    <property type="match status" value="1"/>
</dbReference>
<feature type="compositionally biased region" description="Polar residues" evidence="8">
    <location>
        <begin position="875"/>
        <end position="900"/>
    </location>
</feature>
<evidence type="ECO:0000256" key="1">
    <source>
        <dbReference type="ARBA" id="ARBA00004324"/>
    </source>
</evidence>
<feature type="compositionally biased region" description="Polar residues" evidence="8">
    <location>
        <begin position="808"/>
        <end position="827"/>
    </location>
</feature>
<feature type="region of interest" description="Disordered" evidence="8">
    <location>
        <begin position="944"/>
        <end position="971"/>
    </location>
</feature>
<comment type="similarity">
    <text evidence="2">Belongs to the mastermind family.</text>
</comment>
<dbReference type="GeneID" id="110073447"/>
<evidence type="ECO:0000259" key="9">
    <source>
        <dbReference type="SMART" id="SM01275"/>
    </source>
</evidence>
<dbReference type="PANTHER" id="PTHR15692">
    <property type="entry name" value="MASTERMIND-LIKE"/>
    <property type="match status" value="1"/>
</dbReference>
<keyword evidence="7" id="KW-0539">Nucleus</keyword>
<feature type="compositionally biased region" description="Polar residues" evidence="8">
    <location>
        <begin position="840"/>
        <end position="854"/>
    </location>
</feature>
<feature type="compositionally biased region" description="Polar residues" evidence="8">
    <location>
        <begin position="321"/>
        <end position="330"/>
    </location>
</feature>
<feature type="compositionally biased region" description="Low complexity" evidence="8">
    <location>
        <begin position="449"/>
        <end position="473"/>
    </location>
</feature>
<evidence type="ECO:0000256" key="7">
    <source>
        <dbReference type="ARBA" id="ARBA00023242"/>
    </source>
</evidence>
<feature type="compositionally biased region" description="Polar residues" evidence="8">
    <location>
        <begin position="381"/>
        <end position="395"/>
    </location>
</feature>
<feature type="compositionally biased region" description="Low complexity" evidence="8">
    <location>
        <begin position="396"/>
        <end position="410"/>
    </location>
</feature>
<dbReference type="RefSeq" id="XP_072846176.1">
    <property type="nucleotide sequence ID" value="XM_072990075.1"/>
</dbReference>
<feature type="compositionally biased region" description="Polar residues" evidence="8">
    <location>
        <begin position="944"/>
        <end position="959"/>
    </location>
</feature>
<keyword evidence="6" id="KW-0804">Transcription</keyword>
<feature type="compositionally biased region" description="Polar residues" evidence="8">
    <location>
        <begin position="153"/>
        <end position="165"/>
    </location>
</feature>
<organism evidence="10 11">
    <name type="scientific">Pogona vitticeps</name>
    <name type="common">central bearded dragon</name>
    <dbReference type="NCBI Taxonomy" id="103695"/>
    <lineage>
        <taxon>Eukaryota</taxon>
        <taxon>Metazoa</taxon>
        <taxon>Chordata</taxon>
        <taxon>Craniata</taxon>
        <taxon>Vertebrata</taxon>
        <taxon>Euteleostomi</taxon>
        <taxon>Lepidosauria</taxon>
        <taxon>Squamata</taxon>
        <taxon>Bifurcata</taxon>
        <taxon>Unidentata</taxon>
        <taxon>Episquamata</taxon>
        <taxon>Toxicofera</taxon>
        <taxon>Iguania</taxon>
        <taxon>Acrodonta</taxon>
        <taxon>Agamidae</taxon>
        <taxon>Amphibolurinae</taxon>
        <taxon>Pogona</taxon>
    </lineage>
</organism>
<evidence type="ECO:0000313" key="10">
    <source>
        <dbReference type="Proteomes" id="UP001652642"/>
    </source>
</evidence>
<evidence type="ECO:0000313" key="11">
    <source>
        <dbReference type="RefSeq" id="XP_072846176.1"/>
    </source>
</evidence>
<feature type="region of interest" description="Disordered" evidence="8">
    <location>
        <begin position="696"/>
        <end position="723"/>
    </location>
</feature>
<feature type="region of interest" description="Disordered" evidence="8">
    <location>
        <begin position="148"/>
        <end position="218"/>
    </location>
</feature>
<feature type="region of interest" description="Disordered" evidence="8">
    <location>
        <begin position="64"/>
        <end position="135"/>
    </location>
</feature>
<evidence type="ECO:0000256" key="6">
    <source>
        <dbReference type="ARBA" id="ARBA00023163"/>
    </source>
</evidence>
<accession>A0ABM5FLA6</accession>
<dbReference type="InterPro" id="IPR046370">
    <property type="entry name" value="MAML_N_sf"/>
</dbReference>
<keyword evidence="4" id="KW-0805">Transcription regulation</keyword>
<reference evidence="11" key="2">
    <citation type="submission" date="2025-08" db="UniProtKB">
        <authorList>
            <consortium name="RefSeq"/>
        </authorList>
    </citation>
    <scope>IDENTIFICATION</scope>
</reference>
<dbReference type="Proteomes" id="UP001652642">
    <property type="component" value="Chromosome 2"/>
</dbReference>
<feature type="region of interest" description="Disordered" evidence="8">
    <location>
        <begin position="381"/>
        <end position="486"/>
    </location>
</feature>
<dbReference type="PANTHER" id="PTHR15692:SF19">
    <property type="entry name" value="MASTERMIND-LIKE PROTEIN 1"/>
    <property type="match status" value="1"/>
</dbReference>
<evidence type="ECO:0000256" key="3">
    <source>
        <dbReference type="ARBA" id="ARBA00022976"/>
    </source>
</evidence>
<feature type="region of interest" description="Disordered" evidence="8">
    <location>
        <begin position="609"/>
        <end position="647"/>
    </location>
</feature>
<evidence type="ECO:0000256" key="5">
    <source>
        <dbReference type="ARBA" id="ARBA00023159"/>
    </source>
</evidence>
<evidence type="ECO:0000256" key="4">
    <source>
        <dbReference type="ARBA" id="ARBA00023015"/>
    </source>
</evidence>
<feature type="region of interest" description="Disordered" evidence="8">
    <location>
        <begin position="314"/>
        <end position="333"/>
    </location>
</feature>
<dbReference type="InterPro" id="IPR019082">
    <property type="entry name" value="Mastermind-like_N"/>
</dbReference>
<keyword evidence="10" id="KW-1185">Reference proteome</keyword>
<protein>
    <submittedName>
        <fullName evidence="11">Mastermind-like protein 1 isoform X1</fullName>
    </submittedName>
</protein>
<reference evidence="10" key="1">
    <citation type="submission" date="2025-05" db="UniProtKB">
        <authorList>
            <consortium name="RefSeq"/>
        </authorList>
    </citation>
    <scope>NUCLEOTIDE SEQUENCE [LARGE SCALE GENOMIC DNA]</scope>
</reference>
<evidence type="ECO:0000256" key="8">
    <source>
        <dbReference type="SAM" id="MobiDB-lite"/>
    </source>
</evidence>
<dbReference type="Pfam" id="PF20801">
    <property type="entry name" value="MAML1_3_TAD2"/>
    <property type="match status" value="1"/>
</dbReference>
<feature type="compositionally biased region" description="Low complexity" evidence="8">
    <location>
        <begin position="960"/>
        <end position="971"/>
    </location>
</feature>
<dbReference type="Pfam" id="PF09596">
    <property type="entry name" value="MamL-1"/>
    <property type="match status" value="1"/>
</dbReference>
<gene>
    <name evidence="11" type="primary">MAML1</name>
</gene>
<feature type="compositionally biased region" description="Basic residues" evidence="8">
    <location>
        <begin position="67"/>
        <end position="76"/>
    </location>
</feature>